<keyword evidence="2" id="KW-1185">Reference proteome</keyword>
<sequence>YSPRGYKNVSRSEERLLVAGYEEACSGVCGIVFNMSEGKSRTSETCRDAAFVGHTGMEVGQHINGLLSLVYPRQGKRKTLFG</sequence>
<organism evidence="1 2">
    <name type="scientific">Trifolium medium</name>
    <dbReference type="NCBI Taxonomy" id="97028"/>
    <lineage>
        <taxon>Eukaryota</taxon>
        <taxon>Viridiplantae</taxon>
        <taxon>Streptophyta</taxon>
        <taxon>Embryophyta</taxon>
        <taxon>Tracheophyta</taxon>
        <taxon>Spermatophyta</taxon>
        <taxon>Magnoliopsida</taxon>
        <taxon>eudicotyledons</taxon>
        <taxon>Gunneridae</taxon>
        <taxon>Pentapetalae</taxon>
        <taxon>rosids</taxon>
        <taxon>fabids</taxon>
        <taxon>Fabales</taxon>
        <taxon>Fabaceae</taxon>
        <taxon>Papilionoideae</taxon>
        <taxon>50 kb inversion clade</taxon>
        <taxon>NPAAA clade</taxon>
        <taxon>Hologalegina</taxon>
        <taxon>IRL clade</taxon>
        <taxon>Trifolieae</taxon>
        <taxon>Trifolium</taxon>
    </lineage>
</organism>
<name>A0A392SEE3_9FABA</name>
<protein>
    <submittedName>
        <fullName evidence="1">Uncharacterized protein</fullName>
    </submittedName>
</protein>
<dbReference type="AlphaFoldDB" id="A0A392SEE3"/>
<dbReference type="Proteomes" id="UP000265520">
    <property type="component" value="Unassembled WGS sequence"/>
</dbReference>
<dbReference type="EMBL" id="LXQA010354985">
    <property type="protein sequence ID" value="MCI46265.1"/>
    <property type="molecule type" value="Genomic_DNA"/>
</dbReference>
<proteinExistence type="predicted"/>
<evidence type="ECO:0000313" key="2">
    <source>
        <dbReference type="Proteomes" id="UP000265520"/>
    </source>
</evidence>
<comment type="caution">
    <text evidence="1">The sequence shown here is derived from an EMBL/GenBank/DDBJ whole genome shotgun (WGS) entry which is preliminary data.</text>
</comment>
<reference evidence="1 2" key="1">
    <citation type="journal article" date="2018" name="Front. Plant Sci.">
        <title>Red Clover (Trifolium pratense) and Zigzag Clover (T. medium) - A Picture of Genomic Similarities and Differences.</title>
        <authorList>
            <person name="Dluhosova J."/>
            <person name="Istvanek J."/>
            <person name="Nedelnik J."/>
            <person name="Repkova J."/>
        </authorList>
    </citation>
    <scope>NUCLEOTIDE SEQUENCE [LARGE SCALE GENOMIC DNA]</scope>
    <source>
        <strain evidence="2">cv. 10/8</strain>
        <tissue evidence="1">Leaf</tissue>
    </source>
</reference>
<accession>A0A392SEE3</accession>
<evidence type="ECO:0000313" key="1">
    <source>
        <dbReference type="EMBL" id="MCI46265.1"/>
    </source>
</evidence>
<feature type="non-terminal residue" evidence="1">
    <location>
        <position position="1"/>
    </location>
</feature>